<proteinExistence type="predicted"/>
<sequence>MGTRLGMPAYPTLQELRTAGWTMGQISEAYGVEEPAIRAALASHFLHRNAPERSPFEGVVGDQLVEPLR</sequence>
<name>A0A5B0ELX1_9MICC</name>
<accession>A0A5B0ELX1</accession>
<comment type="caution">
    <text evidence="1">The sequence shown here is derived from an EMBL/GenBank/DDBJ whole genome shotgun (WGS) entry which is preliminary data.</text>
</comment>
<dbReference type="EMBL" id="VOBL01000003">
    <property type="protein sequence ID" value="KAA0978911.1"/>
    <property type="molecule type" value="Genomic_DNA"/>
</dbReference>
<dbReference type="Proteomes" id="UP000323856">
    <property type="component" value="Unassembled WGS sequence"/>
</dbReference>
<dbReference type="AlphaFoldDB" id="A0A5B0ELX1"/>
<gene>
    <name evidence="1" type="ORF">FQ154_03925</name>
</gene>
<evidence type="ECO:0000313" key="2">
    <source>
        <dbReference type="Proteomes" id="UP000323856"/>
    </source>
</evidence>
<organism evidence="1 2">
    <name type="scientific">Paeniglutamicibacter gangotriensis</name>
    <dbReference type="NCBI Taxonomy" id="254787"/>
    <lineage>
        <taxon>Bacteria</taxon>
        <taxon>Bacillati</taxon>
        <taxon>Actinomycetota</taxon>
        <taxon>Actinomycetes</taxon>
        <taxon>Micrococcales</taxon>
        <taxon>Micrococcaceae</taxon>
        <taxon>Paeniglutamicibacter</taxon>
    </lineage>
</organism>
<evidence type="ECO:0000313" key="1">
    <source>
        <dbReference type="EMBL" id="KAA0978911.1"/>
    </source>
</evidence>
<dbReference type="OrthoDB" id="9954004at2"/>
<dbReference type="RefSeq" id="WP_007272025.1">
    <property type="nucleotide sequence ID" value="NZ_JBITUG010000021.1"/>
</dbReference>
<evidence type="ECO:0008006" key="3">
    <source>
        <dbReference type="Google" id="ProtNLM"/>
    </source>
</evidence>
<protein>
    <recommendedName>
        <fullName evidence="3">DUF433 domain-containing protein</fullName>
    </recommendedName>
</protein>
<reference evidence="1 2" key="1">
    <citation type="submission" date="2019-07" db="EMBL/GenBank/DDBJ databases">
        <title>Analysis of the biochemical properties, biological activity and biotechnological potential of siderophores and biosurfactants produced by Antarctic psychrotolerant bacteria.</title>
        <authorList>
            <person name="Styczynski M."/>
            <person name="Krucon T."/>
            <person name="Decewicz P."/>
            <person name="Dziewit L."/>
        </authorList>
    </citation>
    <scope>NUCLEOTIDE SEQUENCE [LARGE SCALE GENOMIC DNA]</scope>
    <source>
        <strain evidence="1 2">ANT_H27</strain>
    </source>
</reference>